<dbReference type="FunFam" id="3.40.50.1110:FF:000002">
    <property type="entry name" value="isoamyl acetate-hydrolyzing esterase 1 homolog"/>
    <property type="match status" value="1"/>
</dbReference>
<dbReference type="OrthoDB" id="671439at2759"/>
<dbReference type="GO" id="GO:0016042">
    <property type="term" value="P:lipid catabolic process"/>
    <property type="evidence" value="ECO:0007669"/>
    <property type="project" value="UniProtKB-KW"/>
</dbReference>
<dbReference type="InterPro" id="IPR036514">
    <property type="entry name" value="SGNH_hydro_sf"/>
</dbReference>
<dbReference type="AlphaFoldDB" id="A0A371E2B7"/>
<dbReference type="SUPFAM" id="SSF52266">
    <property type="entry name" value="SGNH hydrolase"/>
    <property type="match status" value="1"/>
</dbReference>
<accession>A0A371E2B7</accession>
<evidence type="ECO:0000313" key="6">
    <source>
        <dbReference type="Proteomes" id="UP000257109"/>
    </source>
</evidence>
<feature type="domain" description="SGNH hydrolase-type esterase" evidence="4">
    <location>
        <begin position="11"/>
        <end position="196"/>
    </location>
</feature>
<evidence type="ECO:0000256" key="2">
    <source>
        <dbReference type="ARBA" id="ARBA00022801"/>
    </source>
</evidence>
<comment type="caution">
    <text evidence="5">The sequence shown here is derived from an EMBL/GenBank/DDBJ whole genome shotgun (WGS) entry which is preliminary data.</text>
</comment>
<feature type="non-terminal residue" evidence="5">
    <location>
        <position position="1"/>
    </location>
</feature>
<dbReference type="GO" id="GO:0016787">
    <property type="term" value="F:hydrolase activity"/>
    <property type="evidence" value="ECO:0007669"/>
    <property type="project" value="UniProtKB-KW"/>
</dbReference>
<evidence type="ECO:0000256" key="3">
    <source>
        <dbReference type="ARBA" id="ARBA00022963"/>
    </source>
</evidence>
<comment type="similarity">
    <text evidence="1">Belongs to the 'GDSL' lipolytic enzyme family.</text>
</comment>
<keyword evidence="3" id="KW-0443">Lipid metabolism</keyword>
<dbReference type="Proteomes" id="UP000257109">
    <property type="component" value="Unassembled WGS sequence"/>
</dbReference>
<dbReference type="InterPro" id="IPR045136">
    <property type="entry name" value="Iah1-like"/>
</dbReference>
<dbReference type="CDD" id="cd01838">
    <property type="entry name" value="Isoamyl_acetate_hydrolase_like"/>
    <property type="match status" value="1"/>
</dbReference>
<keyword evidence="6" id="KW-1185">Reference proteome</keyword>
<dbReference type="PANTHER" id="PTHR14209:SF21">
    <property type="entry name" value="HYDROLYZING ESTERASE-LIKE PROTEIN, PUTATIVE-RELATED"/>
    <property type="match status" value="1"/>
</dbReference>
<organism evidence="5 6">
    <name type="scientific">Mucuna pruriens</name>
    <name type="common">Velvet bean</name>
    <name type="synonym">Dolichos pruriens</name>
    <dbReference type="NCBI Taxonomy" id="157652"/>
    <lineage>
        <taxon>Eukaryota</taxon>
        <taxon>Viridiplantae</taxon>
        <taxon>Streptophyta</taxon>
        <taxon>Embryophyta</taxon>
        <taxon>Tracheophyta</taxon>
        <taxon>Spermatophyta</taxon>
        <taxon>Magnoliopsida</taxon>
        <taxon>eudicotyledons</taxon>
        <taxon>Gunneridae</taxon>
        <taxon>Pentapetalae</taxon>
        <taxon>rosids</taxon>
        <taxon>fabids</taxon>
        <taxon>Fabales</taxon>
        <taxon>Fabaceae</taxon>
        <taxon>Papilionoideae</taxon>
        <taxon>50 kb inversion clade</taxon>
        <taxon>NPAAA clade</taxon>
        <taxon>indigoferoid/millettioid clade</taxon>
        <taxon>Phaseoleae</taxon>
        <taxon>Mucuna</taxon>
    </lineage>
</organism>
<reference evidence="5" key="1">
    <citation type="submission" date="2018-05" db="EMBL/GenBank/DDBJ databases">
        <title>Draft genome of Mucuna pruriens seed.</title>
        <authorList>
            <person name="Nnadi N.E."/>
            <person name="Vos R."/>
            <person name="Hasami M.H."/>
            <person name="Devisetty U.K."/>
            <person name="Aguiy J.C."/>
        </authorList>
    </citation>
    <scope>NUCLEOTIDE SEQUENCE [LARGE SCALE GENOMIC DNA]</scope>
    <source>
        <strain evidence="5">JCA_2017</strain>
    </source>
</reference>
<evidence type="ECO:0000259" key="4">
    <source>
        <dbReference type="Pfam" id="PF13472"/>
    </source>
</evidence>
<evidence type="ECO:0000313" key="5">
    <source>
        <dbReference type="EMBL" id="RDX60190.1"/>
    </source>
</evidence>
<proteinExistence type="inferred from homology"/>
<dbReference type="STRING" id="157652.A0A371E2B7"/>
<keyword evidence="2" id="KW-0378">Hydrolase</keyword>
<name>A0A371E2B7_MUCPR</name>
<dbReference type="Pfam" id="PF13472">
    <property type="entry name" value="Lipase_GDSL_2"/>
    <property type="match status" value="1"/>
</dbReference>
<gene>
    <name evidence="5" type="primary">CPRD49</name>
    <name evidence="5" type="ORF">CR513_61690</name>
</gene>
<dbReference type="Gene3D" id="3.40.50.1110">
    <property type="entry name" value="SGNH hydrolase"/>
    <property type="match status" value="1"/>
</dbReference>
<keyword evidence="3" id="KW-0442">Lipid degradation</keyword>
<dbReference type="InterPro" id="IPR013830">
    <property type="entry name" value="SGNH_hydro"/>
</dbReference>
<dbReference type="EMBL" id="QJKJ01017049">
    <property type="protein sequence ID" value="RDX60190.1"/>
    <property type="molecule type" value="Genomic_DNA"/>
</dbReference>
<sequence length="255" mass="28621">MSGSLRPQFVVFGSSIVQFGFYEGWISILSHLYARKADIVLRGYAGWNSRRALQVLDKIFPKDAPVQPSLVIVYFGGNDSSNPHSSGLGPHVPLQEYVENMRKIVNHLKSLSENTRILLLSAPPINDATITLNSENSDGQPSRTNEACRIYSEACLKVCSEMNIKAIDLWSAIQTVDNWQDVCFIDGIHLSAEGSKIVWKEILKVLKEAEWEPSLYWKSMPSEFEEDSPYYPVASDGKTTLNLSNFAFPGNDKWD</sequence>
<dbReference type="PANTHER" id="PTHR14209">
    <property type="entry name" value="ISOAMYL ACETATE-HYDROLYZING ESTERASE 1"/>
    <property type="match status" value="1"/>
</dbReference>
<evidence type="ECO:0000256" key="1">
    <source>
        <dbReference type="ARBA" id="ARBA00008668"/>
    </source>
</evidence>
<protein>
    <submittedName>
        <fullName evidence="5">GDSL esterase/lipase CPRD49</fullName>
    </submittedName>
</protein>